<feature type="signal peptide" evidence="1">
    <location>
        <begin position="1"/>
        <end position="28"/>
    </location>
</feature>
<accession>A0ABX5FGS5</accession>
<keyword evidence="1" id="KW-0732">Signal</keyword>
<protein>
    <submittedName>
        <fullName evidence="2">Uncharacterized protein</fullName>
    </submittedName>
</protein>
<feature type="chain" id="PRO_5046955404" evidence="1">
    <location>
        <begin position="29"/>
        <end position="68"/>
    </location>
</feature>
<dbReference type="GeneID" id="95754475"/>
<keyword evidence="3" id="KW-1185">Reference proteome</keyword>
<dbReference type="RefSeq" id="WP_106836781.1">
    <property type="nucleotide sequence ID" value="NZ_JARMEW010000051.1"/>
</dbReference>
<gene>
    <name evidence="2" type="ORF">C7R92_30875</name>
</gene>
<reference evidence="2 3" key="1">
    <citation type="submission" date="2018-03" db="EMBL/GenBank/DDBJ databases">
        <title>Brevisbacillus phylogenomics.</title>
        <authorList>
            <person name="Dunlap C."/>
        </authorList>
    </citation>
    <scope>NUCLEOTIDE SEQUENCE [LARGE SCALE GENOMIC DNA]</scope>
    <source>
        <strain evidence="2 3">NRRL B-41110</strain>
    </source>
</reference>
<dbReference type="Proteomes" id="UP000241645">
    <property type="component" value="Unassembled WGS sequence"/>
</dbReference>
<dbReference type="EMBL" id="PXZO01000073">
    <property type="protein sequence ID" value="PSK01915.1"/>
    <property type="molecule type" value="Genomic_DNA"/>
</dbReference>
<proteinExistence type="predicted"/>
<comment type="caution">
    <text evidence="2">The sequence shown here is derived from an EMBL/GenBank/DDBJ whole genome shotgun (WGS) entry which is preliminary data.</text>
</comment>
<evidence type="ECO:0000313" key="3">
    <source>
        <dbReference type="Proteomes" id="UP000241645"/>
    </source>
</evidence>
<sequence>MFLAKRYRKQIFSLALMFSILFSGQSIGHAEDQNSVDLIPTMMKKPLGIRPILVNSPIIWGMSFQLKQ</sequence>
<evidence type="ECO:0000313" key="2">
    <source>
        <dbReference type="EMBL" id="PSK01915.1"/>
    </source>
</evidence>
<name>A0ABX5FGS5_9BACL</name>
<evidence type="ECO:0000256" key="1">
    <source>
        <dbReference type="SAM" id="SignalP"/>
    </source>
</evidence>
<organism evidence="2 3">
    <name type="scientific">Brevibacillus porteri</name>
    <dbReference type="NCBI Taxonomy" id="2126350"/>
    <lineage>
        <taxon>Bacteria</taxon>
        <taxon>Bacillati</taxon>
        <taxon>Bacillota</taxon>
        <taxon>Bacilli</taxon>
        <taxon>Bacillales</taxon>
        <taxon>Paenibacillaceae</taxon>
        <taxon>Brevibacillus</taxon>
    </lineage>
</organism>